<comment type="cofactor">
    <cofactor evidence="1">
        <name>FAD</name>
        <dbReference type="ChEBI" id="CHEBI:57692"/>
    </cofactor>
</comment>
<accession>A0A1Q4I323</accession>
<evidence type="ECO:0000256" key="3">
    <source>
        <dbReference type="ARBA" id="ARBA00022630"/>
    </source>
</evidence>
<dbReference type="SUPFAM" id="SSF47203">
    <property type="entry name" value="Acyl-CoA dehydrogenase C-terminal domain-like"/>
    <property type="match status" value="1"/>
</dbReference>
<feature type="domain" description="Acyl-CoA dehydrogenase/oxidase N-terminal" evidence="7">
    <location>
        <begin position="2"/>
        <end position="115"/>
    </location>
</feature>
<comment type="similarity">
    <text evidence="2">Belongs to the acyl-CoA dehydrogenase family.</text>
</comment>
<dbReference type="InterPro" id="IPR046373">
    <property type="entry name" value="Acyl-CoA_Oxase/DH_mid-dom_sf"/>
</dbReference>
<evidence type="ECO:0000313" key="9">
    <source>
        <dbReference type="Proteomes" id="UP000186438"/>
    </source>
</evidence>
<dbReference type="Pfam" id="PF00441">
    <property type="entry name" value="Acyl-CoA_dh_1"/>
    <property type="match status" value="1"/>
</dbReference>
<dbReference type="STRING" id="53378.BRW65_01680"/>
<dbReference type="Gene3D" id="1.10.540.10">
    <property type="entry name" value="Acyl-CoA dehydrogenase/oxidase, N-terminal domain"/>
    <property type="match status" value="1"/>
</dbReference>
<sequence>MSAEQALLRDSTVGFIDEVCPLPRLREYATGATPMPPDYLRRAAELGWFSMLVPAEYGGGCVSDDGLVDAALLAELRGAQVQPGPFVPMNVVAHALGRRGGGHHTAEVLPEIVSGRHVAVWAVSDPESASAGTGGVVGTAVDGGYRLTGTKAFVQDPIDADSFLLDVVIDGELRQVLLDAHAGGVTVRPLESLDFSLRMGRVQLDGAQVAEADFVGTAETTPADLSTQIDVAAVLCVAETVGAMNRLFEMTVQYAKDRIAFGRPIGSFQAVKHQLADLSLLLEMSKASVEAAVKAVADALREQNASGGASMIASTAKAFVGDAANQISQGCFQVFGGIGFTWEHDLHLYLRRASVNEVLYGTPTWHRERIVRLGGQ</sequence>
<comment type="caution">
    <text evidence="8">The sequence shown here is derived from an EMBL/GenBank/DDBJ whole genome shotgun (WGS) entry which is preliminary data.</text>
</comment>
<feature type="domain" description="Acyl-CoA dehydrogenase/oxidase C-terminal" evidence="6">
    <location>
        <begin position="227"/>
        <end position="372"/>
    </location>
</feature>
<protein>
    <recommendedName>
        <fullName evidence="10">Acyl-CoA dehydrogenase</fullName>
    </recommendedName>
</protein>
<evidence type="ECO:0000256" key="4">
    <source>
        <dbReference type="ARBA" id="ARBA00022827"/>
    </source>
</evidence>
<dbReference type="Gene3D" id="1.20.140.10">
    <property type="entry name" value="Butyryl-CoA Dehydrogenase, subunit A, domain 3"/>
    <property type="match status" value="1"/>
</dbReference>
<dbReference type="GO" id="GO:0050660">
    <property type="term" value="F:flavin adenine dinucleotide binding"/>
    <property type="evidence" value="ECO:0007669"/>
    <property type="project" value="InterPro"/>
</dbReference>
<evidence type="ECO:0000259" key="6">
    <source>
        <dbReference type="Pfam" id="PF00441"/>
    </source>
</evidence>
<dbReference type="InterPro" id="IPR013786">
    <property type="entry name" value="AcylCoA_DH/ox_N"/>
</dbReference>
<dbReference type="Pfam" id="PF02771">
    <property type="entry name" value="Acyl-CoA_dh_N"/>
    <property type="match status" value="1"/>
</dbReference>
<dbReference type="InterPro" id="IPR009100">
    <property type="entry name" value="AcylCoA_DH/oxidase_NM_dom_sf"/>
</dbReference>
<organism evidence="8 9">
    <name type="scientific">Mycobacterium paraffinicum</name>
    <dbReference type="NCBI Taxonomy" id="53378"/>
    <lineage>
        <taxon>Bacteria</taxon>
        <taxon>Bacillati</taxon>
        <taxon>Actinomycetota</taxon>
        <taxon>Actinomycetes</taxon>
        <taxon>Mycobacteriales</taxon>
        <taxon>Mycobacteriaceae</taxon>
        <taxon>Mycobacterium</taxon>
    </lineage>
</organism>
<dbReference type="InterPro" id="IPR036250">
    <property type="entry name" value="AcylCo_DH-like_C"/>
</dbReference>
<dbReference type="InterPro" id="IPR037069">
    <property type="entry name" value="AcylCoA_DH/ox_N_sf"/>
</dbReference>
<dbReference type="AlphaFoldDB" id="A0A1Q4I323"/>
<reference evidence="8 9" key="1">
    <citation type="submission" date="2016-11" db="EMBL/GenBank/DDBJ databases">
        <title>Genome sequences of unsequenced Mycobacteria.</title>
        <authorList>
            <person name="Greninger A.L."/>
            <person name="Fang F."/>
            <person name="Jerome K.R."/>
        </authorList>
    </citation>
    <scope>NUCLEOTIDE SEQUENCE [LARGE SCALE GENOMIC DNA]</scope>
    <source>
        <strain evidence="8 9">M11</strain>
    </source>
</reference>
<dbReference type="Proteomes" id="UP000186438">
    <property type="component" value="Unassembled WGS sequence"/>
</dbReference>
<dbReference type="PANTHER" id="PTHR43884:SF20">
    <property type="entry name" value="ACYL-COA DEHYDROGENASE FADE28"/>
    <property type="match status" value="1"/>
</dbReference>
<dbReference type="Gene3D" id="2.40.110.10">
    <property type="entry name" value="Butyryl-CoA Dehydrogenase, subunit A, domain 2"/>
    <property type="match status" value="1"/>
</dbReference>
<name>A0A1Q4I323_9MYCO</name>
<evidence type="ECO:0000256" key="1">
    <source>
        <dbReference type="ARBA" id="ARBA00001974"/>
    </source>
</evidence>
<keyword evidence="9" id="KW-1185">Reference proteome</keyword>
<evidence type="ECO:0000259" key="7">
    <source>
        <dbReference type="Pfam" id="PF02771"/>
    </source>
</evidence>
<dbReference type="GO" id="GO:0003995">
    <property type="term" value="F:acyl-CoA dehydrogenase activity"/>
    <property type="evidence" value="ECO:0007669"/>
    <property type="project" value="TreeGrafter"/>
</dbReference>
<keyword evidence="5" id="KW-0560">Oxidoreductase</keyword>
<dbReference type="SUPFAM" id="SSF56645">
    <property type="entry name" value="Acyl-CoA dehydrogenase NM domain-like"/>
    <property type="match status" value="1"/>
</dbReference>
<evidence type="ECO:0000313" key="8">
    <source>
        <dbReference type="EMBL" id="OJZ76379.1"/>
    </source>
</evidence>
<evidence type="ECO:0000256" key="5">
    <source>
        <dbReference type="ARBA" id="ARBA00023002"/>
    </source>
</evidence>
<dbReference type="EMBL" id="MPNT01000001">
    <property type="protein sequence ID" value="OJZ76379.1"/>
    <property type="molecule type" value="Genomic_DNA"/>
</dbReference>
<keyword evidence="3" id="KW-0285">Flavoprotein</keyword>
<dbReference type="PANTHER" id="PTHR43884">
    <property type="entry name" value="ACYL-COA DEHYDROGENASE"/>
    <property type="match status" value="1"/>
</dbReference>
<evidence type="ECO:0008006" key="10">
    <source>
        <dbReference type="Google" id="ProtNLM"/>
    </source>
</evidence>
<proteinExistence type="inferred from homology"/>
<evidence type="ECO:0000256" key="2">
    <source>
        <dbReference type="ARBA" id="ARBA00009347"/>
    </source>
</evidence>
<dbReference type="InterPro" id="IPR009075">
    <property type="entry name" value="AcylCo_DH/oxidase_C"/>
</dbReference>
<gene>
    <name evidence="8" type="ORF">BRW65_01680</name>
</gene>
<keyword evidence="4" id="KW-0274">FAD</keyword>
<dbReference type="CDD" id="cd00567">
    <property type="entry name" value="ACAD"/>
    <property type="match status" value="1"/>
</dbReference>